<organism evidence="7 8">
    <name type="scientific">Dialister pneumosintes</name>
    <dbReference type="NCBI Taxonomy" id="39950"/>
    <lineage>
        <taxon>Bacteria</taxon>
        <taxon>Bacillati</taxon>
        <taxon>Bacillota</taxon>
        <taxon>Negativicutes</taxon>
        <taxon>Veillonellales</taxon>
        <taxon>Veillonellaceae</taxon>
        <taxon>Dialister</taxon>
    </lineage>
</organism>
<dbReference type="InterPro" id="IPR020103">
    <property type="entry name" value="PsdUridine_synth_cat_dom_sf"/>
</dbReference>
<dbReference type="EMBL" id="CP017037">
    <property type="protein sequence ID" value="AOH39574.1"/>
    <property type="molecule type" value="Genomic_DNA"/>
</dbReference>
<evidence type="ECO:0000256" key="1">
    <source>
        <dbReference type="ARBA" id="ARBA00000073"/>
    </source>
</evidence>
<dbReference type="InterPro" id="IPR006145">
    <property type="entry name" value="PsdUridine_synth_RsuA/RluA"/>
</dbReference>
<dbReference type="CDD" id="cd02869">
    <property type="entry name" value="PseudoU_synth_RluA_like"/>
    <property type="match status" value="1"/>
</dbReference>
<dbReference type="GO" id="GO:0009982">
    <property type="term" value="F:pseudouridine synthase activity"/>
    <property type="evidence" value="ECO:0007669"/>
    <property type="project" value="InterPro"/>
</dbReference>
<evidence type="ECO:0000259" key="6">
    <source>
        <dbReference type="Pfam" id="PF00849"/>
    </source>
</evidence>
<dbReference type="Proteomes" id="UP000094757">
    <property type="component" value="Chromosome"/>
</dbReference>
<reference evidence="8" key="1">
    <citation type="submission" date="2016-08" db="EMBL/GenBank/DDBJ databases">
        <authorList>
            <person name="Holder M.E."/>
            <person name="Ajami N.J."/>
            <person name="Petrosino J.F."/>
        </authorList>
    </citation>
    <scope>NUCLEOTIDE SEQUENCE [LARGE SCALE GENOMIC DNA]</scope>
    <source>
        <strain evidence="8">F0677</strain>
    </source>
</reference>
<dbReference type="GO" id="GO:0140098">
    <property type="term" value="F:catalytic activity, acting on RNA"/>
    <property type="evidence" value="ECO:0007669"/>
    <property type="project" value="UniProtKB-ARBA"/>
</dbReference>
<dbReference type="InterPro" id="IPR050188">
    <property type="entry name" value="RluA_PseudoU_synthase"/>
</dbReference>
<dbReference type="InterPro" id="IPR006224">
    <property type="entry name" value="PsdUridine_synth_RluA-like_CS"/>
</dbReference>
<dbReference type="Pfam" id="PF00849">
    <property type="entry name" value="PseudoU_synth_2"/>
    <property type="match status" value="1"/>
</dbReference>
<dbReference type="GO" id="GO:0000455">
    <property type="term" value="P:enzyme-directed rRNA pseudouridine synthesis"/>
    <property type="evidence" value="ECO:0007669"/>
    <property type="project" value="TreeGrafter"/>
</dbReference>
<sequence>MKMTYTVPEGHEGQKLSAFIRGRGISGKLWKKIKWTGHITINGEVCHHAKTPLHVGDIISCEWEEFSTVVSSQIPISILYEDEWLLIVNKPAQMIIHPTAKEHYDTLVNAVAGYFAGKGERSGVHPVYRLDRNTTGVVVIAKSAKIQYDLSKNHTSIYREYVALATGRLEKEKGIIEAPIGRKDGSIIEWTVREDGKFARTDYQVIAYGKDFTVLRLHLHTGRTHQIRVHMKYIGHPLLGDDLYSCSDSRIDRQALHAECIHFMHPETGKEISVKAPIPKDMMLIGGCDGGIHY</sequence>
<dbReference type="PANTHER" id="PTHR21600:SF35">
    <property type="entry name" value="PSEUDOURIDINE SYNTHASE"/>
    <property type="match status" value="1"/>
</dbReference>
<feature type="domain" description="Pseudouridine synthase RsuA/RluA-like" evidence="6">
    <location>
        <begin position="85"/>
        <end position="232"/>
    </location>
</feature>
<evidence type="ECO:0000256" key="5">
    <source>
        <dbReference type="RuleBase" id="RU362028"/>
    </source>
</evidence>
<dbReference type="RefSeq" id="WP_069177334.1">
    <property type="nucleotide sequence ID" value="NZ_CP017037.1"/>
</dbReference>
<comment type="similarity">
    <text evidence="2 5">Belongs to the pseudouridine synthase RluA family.</text>
</comment>
<dbReference type="InterPro" id="IPR036986">
    <property type="entry name" value="S4_RNA-bd_sf"/>
</dbReference>
<dbReference type="PANTHER" id="PTHR21600">
    <property type="entry name" value="MITOCHONDRIAL RNA PSEUDOURIDINE SYNTHASE"/>
    <property type="match status" value="1"/>
</dbReference>
<dbReference type="EC" id="5.4.99.-" evidence="5"/>
<dbReference type="InterPro" id="IPR006225">
    <property type="entry name" value="PsdUridine_synth_RluC/D"/>
</dbReference>
<feature type="active site" evidence="4">
    <location>
        <position position="131"/>
    </location>
</feature>
<dbReference type="NCBIfam" id="TIGR00005">
    <property type="entry name" value="rluA_subfam"/>
    <property type="match status" value="1"/>
</dbReference>
<accession>A0A1B3WF30</accession>
<protein>
    <recommendedName>
        <fullName evidence="5">Pseudouridine synthase</fullName>
        <ecNumber evidence="5">5.4.99.-</ecNumber>
    </recommendedName>
</protein>
<keyword evidence="3 5" id="KW-0413">Isomerase</keyword>
<dbReference type="AlphaFoldDB" id="A0A1B3WF30"/>
<proteinExistence type="inferred from homology"/>
<dbReference type="CDD" id="cd00165">
    <property type="entry name" value="S4"/>
    <property type="match status" value="1"/>
</dbReference>
<dbReference type="STRING" id="39950.BCB69_06225"/>
<evidence type="ECO:0000313" key="8">
    <source>
        <dbReference type="Proteomes" id="UP000094757"/>
    </source>
</evidence>
<comment type="function">
    <text evidence="5">Responsible for synthesis of pseudouridine from uracil.</text>
</comment>
<evidence type="ECO:0000256" key="3">
    <source>
        <dbReference type="ARBA" id="ARBA00023235"/>
    </source>
</evidence>
<name>A0A1B3WF30_9FIRM</name>
<evidence type="ECO:0000313" key="7">
    <source>
        <dbReference type="EMBL" id="AOH39574.1"/>
    </source>
</evidence>
<dbReference type="KEGG" id="dpn:BCB69_06225"/>
<dbReference type="Gene3D" id="3.10.290.10">
    <property type="entry name" value="RNA-binding S4 domain"/>
    <property type="match status" value="1"/>
</dbReference>
<dbReference type="PROSITE" id="PS01129">
    <property type="entry name" value="PSI_RLU"/>
    <property type="match status" value="1"/>
</dbReference>
<evidence type="ECO:0000256" key="4">
    <source>
        <dbReference type="PIRSR" id="PIRSR606225-1"/>
    </source>
</evidence>
<dbReference type="Gene3D" id="3.30.2350.10">
    <property type="entry name" value="Pseudouridine synthase"/>
    <property type="match status" value="1"/>
</dbReference>
<evidence type="ECO:0000256" key="2">
    <source>
        <dbReference type="ARBA" id="ARBA00010876"/>
    </source>
</evidence>
<comment type="catalytic activity">
    <reaction evidence="1 5">
        <text>a uridine in RNA = a pseudouridine in RNA</text>
        <dbReference type="Rhea" id="RHEA:48348"/>
        <dbReference type="Rhea" id="RHEA-COMP:12068"/>
        <dbReference type="Rhea" id="RHEA-COMP:12069"/>
        <dbReference type="ChEBI" id="CHEBI:65314"/>
        <dbReference type="ChEBI" id="CHEBI:65315"/>
    </reaction>
</comment>
<dbReference type="GO" id="GO:0003723">
    <property type="term" value="F:RNA binding"/>
    <property type="evidence" value="ECO:0007669"/>
    <property type="project" value="InterPro"/>
</dbReference>
<dbReference type="SUPFAM" id="SSF55120">
    <property type="entry name" value="Pseudouridine synthase"/>
    <property type="match status" value="1"/>
</dbReference>
<gene>
    <name evidence="7" type="ORF">BCB69_06225</name>
</gene>